<dbReference type="AlphaFoldDB" id="A0A5C1APK6"/>
<accession>A0A5C1APK6</accession>
<dbReference type="OrthoDB" id="289390at2"/>
<dbReference type="KEGG" id="lrs:PX52LOC_06761"/>
<evidence type="ECO:0000313" key="2">
    <source>
        <dbReference type="EMBL" id="QEL19682.1"/>
    </source>
</evidence>
<evidence type="ECO:0000313" key="3">
    <source>
        <dbReference type="Proteomes" id="UP000324974"/>
    </source>
</evidence>
<keyword evidence="1" id="KW-0732">Signal</keyword>
<dbReference type="PROSITE" id="PS51257">
    <property type="entry name" value="PROKAR_LIPOPROTEIN"/>
    <property type="match status" value="1"/>
</dbReference>
<dbReference type="EMBL" id="CP042425">
    <property type="protein sequence ID" value="QEL19682.1"/>
    <property type="molecule type" value="Genomic_DNA"/>
</dbReference>
<organism evidence="2 3">
    <name type="scientific">Limnoglobus roseus</name>
    <dbReference type="NCBI Taxonomy" id="2598579"/>
    <lineage>
        <taxon>Bacteria</taxon>
        <taxon>Pseudomonadati</taxon>
        <taxon>Planctomycetota</taxon>
        <taxon>Planctomycetia</taxon>
        <taxon>Gemmatales</taxon>
        <taxon>Gemmataceae</taxon>
        <taxon>Limnoglobus</taxon>
    </lineage>
</organism>
<protein>
    <recommendedName>
        <fullName evidence="4">Lipoprotein</fullName>
    </recommendedName>
</protein>
<evidence type="ECO:0000256" key="1">
    <source>
        <dbReference type="SAM" id="SignalP"/>
    </source>
</evidence>
<evidence type="ECO:0008006" key="4">
    <source>
        <dbReference type="Google" id="ProtNLM"/>
    </source>
</evidence>
<name>A0A5C1APK6_9BACT</name>
<proteinExistence type="predicted"/>
<sequence>MFRGTRLVGLLAVLSAGCASVPPLDNPLNVRPVVENPATVSPVTPDANSYAEVWERVIDVLDDYFELKSPSRYAGYVETQPRIAPGYEQFWRPGSPDRRERLYATLQTVRNTAKVTISAGDRGGYKVYVEVWREVFDLARPDRALGGAAIFHDAPTVDRRSEIITQETTSNRSWVPGGRDYAFEQLILSRIQQCSECRK</sequence>
<feature type="chain" id="PRO_5023017485" description="Lipoprotein" evidence="1">
    <location>
        <begin position="20"/>
        <end position="199"/>
    </location>
</feature>
<reference evidence="3" key="1">
    <citation type="submission" date="2019-08" db="EMBL/GenBank/DDBJ databases">
        <title>Limnoglobus roseus gen. nov., sp. nov., a novel freshwater planctomycete with a giant genome from the family Gemmataceae.</title>
        <authorList>
            <person name="Kulichevskaya I.S."/>
            <person name="Naumoff D.G."/>
            <person name="Miroshnikov K."/>
            <person name="Ivanova A."/>
            <person name="Philippov D.A."/>
            <person name="Hakobyan A."/>
            <person name="Rijpstra I.C."/>
            <person name="Sinninghe Damste J.S."/>
            <person name="Liesack W."/>
            <person name="Dedysh S.N."/>
        </authorList>
    </citation>
    <scope>NUCLEOTIDE SEQUENCE [LARGE SCALE GENOMIC DNA]</scope>
    <source>
        <strain evidence="3">PX52</strain>
    </source>
</reference>
<dbReference type="RefSeq" id="WP_149114048.1">
    <property type="nucleotide sequence ID" value="NZ_CP042425.1"/>
</dbReference>
<gene>
    <name evidence="2" type="ORF">PX52LOC_06761</name>
</gene>
<feature type="signal peptide" evidence="1">
    <location>
        <begin position="1"/>
        <end position="19"/>
    </location>
</feature>
<dbReference type="Proteomes" id="UP000324974">
    <property type="component" value="Chromosome"/>
</dbReference>
<keyword evidence="3" id="KW-1185">Reference proteome</keyword>